<dbReference type="InParanoid" id="A0A5K4F635"/>
<protein>
    <submittedName>
        <fullName evidence="4">Chloride channel CLIC-like protein 1</fullName>
    </submittedName>
</protein>
<keyword evidence="2" id="KW-1133">Transmembrane helix</keyword>
<name>A0A5K4F635_SCHMA</name>
<feature type="transmembrane region" description="Helical" evidence="2">
    <location>
        <begin position="60"/>
        <end position="81"/>
    </location>
</feature>
<evidence type="ECO:0000256" key="2">
    <source>
        <dbReference type="SAM" id="Phobius"/>
    </source>
</evidence>
<feature type="compositionally biased region" description="Polar residues" evidence="1">
    <location>
        <begin position="324"/>
        <end position="346"/>
    </location>
</feature>
<dbReference type="WBParaSite" id="Smp_326270.1">
    <property type="protein sequence ID" value="Smp_326270.1"/>
    <property type="gene ID" value="Smp_326270"/>
</dbReference>
<reference evidence="3" key="1">
    <citation type="journal article" date="2012" name="PLoS Negl. Trop. Dis.">
        <title>A systematically improved high quality genome and transcriptome of the human blood fluke Schistosoma mansoni.</title>
        <authorList>
            <person name="Protasio A.V."/>
            <person name="Tsai I.J."/>
            <person name="Babbage A."/>
            <person name="Nichol S."/>
            <person name="Hunt M."/>
            <person name="Aslett M.A."/>
            <person name="De Silva N."/>
            <person name="Velarde G.S."/>
            <person name="Anderson T.J."/>
            <person name="Clark R.C."/>
            <person name="Davidson C."/>
            <person name="Dillon G.P."/>
            <person name="Holroyd N.E."/>
            <person name="LoVerde P.T."/>
            <person name="Lloyd C."/>
            <person name="McQuillan J."/>
            <person name="Oliveira G."/>
            <person name="Otto T.D."/>
            <person name="Parker-Manuel S.J."/>
            <person name="Quail M.A."/>
            <person name="Wilson R.A."/>
            <person name="Zerlotini A."/>
            <person name="Dunne D.W."/>
            <person name="Berriman M."/>
        </authorList>
    </citation>
    <scope>NUCLEOTIDE SEQUENCE [LARGE SCALE GENOMIC DNA]</scope>
    <source>
        <strain evidence="3">Puerto Rican</strain>
    </source>
</reference>
<keyword evidence="3" id="KW-1185">Reference proteome</keyword>
<keyword evidence="2" id="KW-0812">Transmembrane</keyword>
<accession>A0A5K4F635</accession>
<sequence>MSLYNDEDLIIIDPSYENLTNFRKDYDYDLIGKAIGLRASFLQNPAGYLHNLIEQHTIELLFTSLICFGIFLGVVVLLFVLKKFIHYVKLIKLLVKEFNSVRLQLKEIKKENLPMNYDIYAKAVFTVLISYYQLFKGNENRIIPEDLIEYEIIRFVLEAAWKNTISCRQLYNIEFNRSTEDESIKGLLEDDSKNVIDNLNDVVDHNQNINNSRTGKKSDVNHITDDNVNLMMNKMYYKRTNKQNLSNKSVVKPWYENKNQIVMKNIINPNDIDSNIKLENLNNPMHDKGINISPYEYTSNAQYLKEKFTNLTLNESSLNNNELQGTTPTNFHHTNQISSDYNDSGE</sequence>
<proteinExistence type="predicted"/>
<dbReference type="AlphaFoldDB" id="A0A5K4F635"/>
<feature type="region of interest" description="Disordered" evidence="1">
    <location>
        <begin position="319"/>
        <end position="346"/>
    </location>
</feature>
<evidence type="ECO:0000256" key="1">
    <source>
        <dbReference type="SAM" id="MobiDB-lite"/>
    </source>
</evidence>
<reference evidence="4" key="2">
    <citation type="submission" date="2019-11" db="UniProtKB">
        <authorList>
            <consortium name="WormBaseParasite"/>
        </authorList>
    </citation>
    <scope>IDENTIFICATION</scope>
    <source>
        <strain evidence="4">Puerto Rican</strain>
    </source>
</reference>
<evidence type="ECO:0000313" key="4">
    <source>
        <dbReference type="WBParaSite" id="Smp_326270.1"/>
    </source>
</evidence>
<keyword evidence="2" id="KW-0472">Membrane</keyword>
<evidence type="ECO:0000313" key="3">
    <source>
        <dbReference type="Proteomes" id="UP000008854"/>
    </source>
</evidence>
<organism evidence="3 4">
    <name type="scientific">Schistosoma mansoni</name>
    <name type="common">Blood fluke</name>
    <dbReference type="NCBI Taxonomy" id="6183"/>
    <lineage>
        <taxon>Eukaryota</taxon>
        <taxon>Metazoa</taxon>
        <taxon>Spiralia</taxon>
        <taxon>Lophotrochozoa</taxon>
        <taxon>Platyhelminthes</taxon>
        <taxon>Trematoda</taxon>
        <taxon>Digenea</taxon>
        <taxon>Strigeidida</taxon>
        <taxon>Schistosomatoidea</taxon>
        <taxon>Schistosomatidae</taxon>
        <taxon>Schistosoma</taxon>
    </lineage>
</organism>
<dbReference type="Proteomes" id="UP000008854">
    <property type="component" value="Unassembled WGS sequence"/>
</dbReference>